<comment type="similarity">
    <text evidence="9">Belongs to the Lhr helicase family. Lhr-Core subfamily.</text>
</comment>
<keyword evidence="1" id="KW-0547">Nucleotide-binding</keyword>
<keyword evidence="6" id="KW-0238">DNA-binding</keyword>
<dbReference type="CDD" id="cd17922">
    <property type="entry name" value="DEXHc_LHR-like"/>
    <property type="match status" value="1"/>
</dbReference>
<dbReference type="PROSITE" id="PS51194">
    <property type="entry name" value="HELICASE_CTER"/>
    <property type="match status" value="1"/>
</dbReference>
<dbReference type="InterPro" id="IPR052511">
    <property type="entry name" value="ATP-dep_Helicase"/>
</dbReference>
<dbReference type="InterPro" id="IPR014001">
    <property type="entry name" value="Helicase_ATP-bd"/>
</dbReference>
<dbReference type="EMBL" id="LHQS01000003">
    <property type="protein sequence ID" value="RXE55406.1"/>
    <property type="molecule type" value="Genomic_DNA"/>
</dbReference>
<dbReference type="InterPro" id="IPR045628">
    <property type="entry name" value="Lhr_WH_dom"/>
</dbReference>
<dbReference type="Pfam" id="PF08494">
    <property type="entry name" value="DEAD_assoc"/>
    <property type="match status" value="1"/>
</dbReference>
<evidence type="ECO:0000259" key="11">
    <source>
        <dbReference type="PROSITE" id="PS51194"/>
    </source>
</evidence>
<dbReference type="NCBIfam" id="NF010338">
    <property type="entry name" value="PRK13767.1"/>
    <property type="match status" value="1"/>
</dbReference>
<feature type="domain" description="Helicase ATP-binding" evidence="10">
    <location>
        <begin position="47"/>
        <end position="244"/>
    </location>
</feature>
<dbReference type="SMART" id="SM00487">
    <property type="entry name" value="DEXDc"/>
    <property type="match status" value="1"/>
</dbReference>
<dbReference type="Gene3D" id="3.40.50.300">
    <property type="entry name" value="P-loop containing nucleotide triphosphate hydrolases"/>
    <property type="match status" value="2"/>
</dbReference>
<name>A0A498H0M1_9EURY</name>
<evidence type="ECO:0000256" key="7">
    <source>
        <dbReference type="ARBA" id="ARBA00023204"/>
    </source>
</evidence>
<dbReference type="PANTHER" id="PTHR47962:SF6">
    <property type="entry name" value="LARGE HELICASE-RELATED PROTEIN"/>
    <property type="match status" value="1"/>
</dbReference>
<feature type="domain" description="Helicase C-terminal" evidence="11">
    <location>
        <begin position="276"/>
        <end position="431"/>
    </location>
</feature>
<dbReference type="Proteomes" id="UP000290932">
    <property type="component" value="Unassembled WGS sequence"/>
</dbReference>
<keyword evidence="3" id="KW-0378">Hydrolase</keyword>
<dbReference type="GO" id="GO:0005524">
    <property type="term" value="F:ATP binding"/>
    <property type="evidence" value="ECO:0007669"/>
    <property type="project" value="UniProtKB-KW"/>
</dbReference>
<dbReference type="PANTHER" id="PTHR47962">
    <property type="entry name" value="ATP-DEPENDENT HELICASE LHR-RELATED-RELATED"/>
    <property type="match status" value="1"/>
</dbReference>
<dbReference type="GO" id="GO:0003677">
    <property type="term" value="F:DNA binding"/>
    <property type="evidence" value="ECO:0007669"/>
    <property type="project" value="UniProtKB-KW"/>
</dbReference>
<sequence length="878" mass="97773">MGSVTTAATEAGDGAVLALLDENVREWCIRKFGGRDALFTPPQRMAVPLIHEGKNVLICSPTGSGKTLSSFLAIIDGLCVLSRTEGLADSVYCLYVSPLKSLANDIQKNLAEPLAGVREIMEERGIAATPIRHAIRHGDVSRADKAKMSRKAPHILNVTPETLAILLNSPRFREKLKTVRWVVVDEIHSLAGSKRGVHLSVSLERLEELIGRPDGGFVRIGCSATIEPLDEIARFLAGAERDVTIVDTRFAREFDLELVCPVPDLIEASPEEVNARLYAIIHEMVQEHKNTLVFTNTRNGAERVLHNLRVRYPGYYSGENTGCHHGSMGTEGRLTVEDKLKSGELKVATSSTSLELGIDMPYIDLVLQVGSPKSVAALLQRIGRAGHRLGEVVKGRILVLDRDELVECAVMLREGRGGFVDRIHIPENCLDVLTQHVFGMALDGGQNIDTALAVVRRSHCYRTLDEEEFMSVIRYLSGDYAGFEERKIYAKIWYDAESRTFGKRGRNARMIYFLNSGTIPDEFSCDVLTRDQVRVGTLDEKYLERMNKGDVFTLGGQRYTFVYRRGGKLYVDPTRDRPTIPSWFSEKLPLSFDLGGHVLLFKERMIGLMQEMGREELVDHLLAGYPIDGNSARSICEIFEHQAGYLGTDAIPTPERIVVEEQADTTNQRRLYYVMTNYGLRFNDGFSRIVAYLISQEVTTNVSVGISDTGFAVSIPLEKSADLPAILARLRPEDCEAILEVAIENTQLLKRLFRINASRSYMILRNYMGRRRSARRQQVSADMLISFASSLPEFAVMKETYREVIEDKFEVANIKQIVAAIRDGGIEVVQTAAPSPSPMAFGIATLGISDAVYVKDKLSLLREFQRRVISSIAGEMAA</sequence>
<dbReference type="SMART" id="SM00490">
    <property type="entry name" value="HELICc"/>
    <property type="match status" value="1"/>
</dbReference>
<evidence type="ECO:0000256" key="9">
    <source>
        <dbReference type="ARBA" id="ARBA00093467"/>
    </source>
</evidence>
<dbReference type="CDD" id="cd18796">
    <property type="entry name" value="SF2_C_LHR"/>
    <property type="match status" value="1"/>
</dbReference>
<keyword evidence="4 12" id="KW-0347">Helicase</keyword>
<keyword evidence="7" id="KW-0234">DNA repair</keyword>
<dbReference type="GO" id="GO:0016887">
    <property type="term" value="F:ATP hydrolysis activity"/>
    <property type="evidence" value="ECO:0007669"/>
    <property type="project" value="TreeGrafter"/>
</dbReference>
<dbReference type="Pfam" id="PF00270">
    <property type="entry name" value="DEAD"/>
    <property type="match status" value="1"/>
</dbReference>
<dbReference type="PIRSF" id="PIRSF037307">
    <property type="entry name" value="Lhr-like_helic_prd"/>
    <property type="match status" value="1"/>
</dbReference>
<dbReference type="InterPro" id="IPR027417">
    <property type="entry name" value="P-loop_NTPase"/>
</dbReference>
<keyword evidence="5" id="KW-0067">ATP-binding</keyword>
<organism evidence="12 13">
    <name type="scientific">Methanoculleus taiwanensis</name>
    <dbReference type="NCBI Taxonomy" id="1550565"/>
    <lineage>
        <taxon>Archaea</taxon>
        <taxon>Methanobacteriati</taxon>
        <taxon>Methanobacteriota</taxon>
        <taxon>Stenosarchaea group</taxon>
        <taxon>Methanomicrobia</taxon>
        <taxon>Methanomicrobiales</taxon>
        <taxon>Methanomicrobiaceae</taxon>
        <taxon>Methanoculleus</taxon>
    </lineage>
</organism>
<keyword evidence="13" id="KW-1185">Reference proteome</keyword>
<protein>
    <submittedName>
        <fullName evidence="12">Helicase</fullName>
    </submittedName>
</protein>
<evidence type="ECO:0000313" key="12">
    <source>
        <dbReference type="EMBL" id="RXE55406.1"/>
    </source>
</evidence>
<evidence type="ECO:0000256" key="4">
    <source>
        <dbReference type="ARBA" id="ARBA00022806"/>
    </source>
</evidence>
<dbReference type="GO" id="GO:0006281">
    <property type="term" value="P:DNA repair"/>
    <property type="evidence" value="ECO:0007669"/>
    <property type="project" value="UniProtKB-KW"/>
</dbReference>
<dbReference type="PROSITE" id="PS51192">
    <property type="entry name" value="HELICASE_ATP_BIND_1"/>
    <property type="match status" value="1"/>
</dbReference>
<gene>
    <name evidence="12" type="ORF">ABH15_11715</name>
</gene>
<evidence type="ECO:0000256" key="8">
    <source>
        <dbReference type="ARBA" id="ARBA00023235"/>
    </source>
</evidence>
<proteinExistence type="inferred from homology"/>
<dbReference type="InterPro" id="IPR001650">
    <property type="entry name" value="Helicase_C-like"/>
</dbReference>
<comment type="caution">
    <text evidence="12">The sequence shown here is derived from an EMBL/GenBank/DDBJ whole genome shotgun (WGS) entry which is preliminary data.</text>
</comment>
<dbReference type="InterPro" id="IPR013701">
    <property type="entry name" value="Lhr-like_DEAD/DEAH_assoc"/>
</dbReference>
<dbReference type="GO" id="GO:0140097">
    <property type="term" value="F:catalytic activity, acting on DNA"/>
    <property type="evidence" value="ECO:0007669"/>
    <property type="project" value="UniProtKB-ARBA"/>
</dbReference>
<dbReference type="Pfam" id="PF00271">
    <property type="entry name" value="Helicase_C"/>
    <property type="match status" value="1"/>
</dbReference>
<evidence type="ECO:0000256" key="1">
    <source>
        <dbReference type="ARBA" id="ARBA00022741"/>
    </source>
</evidence>
<reference evidence="12 13" key="1">
    <citation type="journal article" date="2015" name="Int. J. Syst. Evol. Microbiol.">
        <title>Methanoculleus taiwanensis sp. nov., a methanogen isolated from deep marine sediment at the deformation front area near Taiwan.</title>
        <authorList>
            <person name="Weng C.Y."/>
            <person name="Chen S.C."/>
            <person name="Lai M.C."/>
            <person name="Wu S.Y."/>
            <person name="Lin S."/>
            <person name="Yang T.F."/>
            <person name="Chen P.C."/>
        </authorList>
    </citation>
    <scope>NUCLEOTIDE SEQUENCE [LARGE SCALE GENOMIC DNA]</scope>
    <source>
        <strain evidence="12 13">CYW4</strain>
    </source>
</reference>
<dbReference type="GO" id="GO:0004386">
    <property type="term" value="F:helicase activity"/>
    <property type="evidence" value="ECO:0007669"/>
    <property type="project" value="UniProtKB-KW"/>
</dbReference>
<keyword evidence="2" id="KW-0227">DNA damage</keyword>
<evidence type="ECO:0000256" key="2">
    <source>
        <dbReference type="ARBA" id="ARBA00022763"/>
    </source>
</evidence>
<evidence type="ECO:0000259" key="10">
    <source>
        <dbReference type="PROSITE" id="PS51192"/>
    </source>
</evidence>
<dbReference type="InterPro" id="IPR011545">
    <property type="entry name" value="DEAD/DEAH_box_helicase_dom"/>
</dbReference>
<evidence type="ECO:0000256" key="6">
    <source>
        <dbReference type="ARBA" id="ARBA00023125"/>
    </source>
</evidence>
<accession>A0A498H0M1</accession>
<evidence type="ECO:0000313" key="13">
    <source>
        <dbReference type="Proteomes" id="UP000290932"/>
    </source>
</evidence>
<keyword evidence="8" id="KW-0413">Isomerase</keyword>
<dbReference type="RefSeq" id="WP_128694587.1">
    <property type="nucleotide sequence ID" value="NZ_LHQS01000003.1"/>
</dbReference>
<evidence type="ECO:0000256" key="5">
    <source>
        <dbReference type="ARBA" id="ARBA00022840"/>
    </source>
</evidence>
<dbReference type="SUPFAM" id="SSF52540">
    <property type="entry name" value="P-loop containing nucleoside triphosphate hydrolases"/>
    <property type="match status" value="1"/>
</dbReference>
<dbReference type="OrthoDB" id="372104at2157"/>
<dbReference type="AlphaFoldDB" id="A0A498H0M1"/>
<dbReference type="InterPro" id="IPR017170">
    <property type="entry name" value="Lhr-like"/>
</dbReference>
<evidence type="ECO:0000256" key="3">
    <source>
        <dbReference type="ARBA" id="ARBA00022801"/>
    </source>
</evidence>
<dbReference type="Pfam" id="PF19306">
    <property type="entry name" value="WHD_Lhr"/>
    <property type="match status" value="1"/>
</dbReference>